<evidence type="ECO:0000256" key="1">
    <source>
        <dbReference type="SAM" id="MobiDB-lite"/>
    </source>
</evidence>
<name>A0A8B2PQP0_9PROT</name>
<keyword evidence="3" id="KW-1185">Reference proteome</keyword>
<organism evidence="2 3">
    <name type="scientific">Hyphomonas pacifica</name>
    <dbReference type="NCBI Taxonomy" id="1280941"/>
    <lineage>
        <taxon>Bacteria</taxon>
        <taxon>Pseudomonadati</taxon>
        <taxon>Pseudomonadota</taxon>
        <taxon>Alphaproteobacteria</taxon>
        <taxon>Hyphomonadales</taxon>
        <taxon>Hyphomonadaceae</taxon>
        <taxon>Hyphomonas</taxon>
    </lineage>
</organism>
<reference evidence="2 3" key="1">
    <citation type="submission" date="2013-04" db="EMBL/GenBank/DDBJ databases">
        <title>Hyphomonas sp. T24B3 Genome Sequencing.</title>
        <authorList>
            <person name="Lai Q."/>
            <person name="Shao Z."/>
        </authorList>
    </citation>
    <scope>NUCLEOTIDE SEQUENCE [LARGE SCALE GENOMIC DNA]</scope>
    <source>
        <strain evidence="2 3">T24B3</strain>
    </source>
</reference>
<protein>
    <submittedName>
        <fullName evidence="2">Uncharacterized protein</fullName>
    </submittedName>
</protein>
<evidence type="ECO:0000313" key="2">
    <source>
        <dbReference type="EMBL" id="RAN30646.1"/>
    </source>
</evidence>
<evidence type="ECO:0000313" key="3">
    <source>
        <dbReference type="Proteomes" id="UP000249123"/>
    </source>
</evidence>
<feature type="region of interest" description="Disordered" evidence="1">
    <location>
        <begin position="165"/>
        <end position="192"/>
    </location>
</feature>
<dbReference type="AlphaFoldDB" id="A0A8B2PQP0"/>
<comment type="caution">
    <text evidence="2">The sequence shown here is derived from an EMBL/GenBank/DDBJ whole genome shotgun (WGS) entry which is preliminary data.</text>
</comment>
<dbReference type="RefSeq" id="WP_146617222.1">
    <property type="nucleotide sequence ID" value="NZ_AWFB01000078.1"/>
</dbReference>
<sequence>MPRKRKRPTLKAPLGAEGRKALAEQVERINARGEAARAKQAASTGKAAGKAPAKRAVRSALNSPDLISRQIAQGEARVQRLMRAGAYEEADRVGYHLGDLRRKLRSAERVVRKAEKRRAMQDRFRVLVSRSRILTDWHVAVADRWLEVMTQAADGVMERAVQAEDVAEDAGETGEADGLADGGRDPVTGKRLKPSLDGPAIFLRGRSVVDRWGHAVPVFDALGRKRKAPPTFDPKAVKAAKRAPREGVQAVALGKRAEADRLQDAFDVALYRCDYPDWCGAVARRVILRNEGLEGAMQALGVTVDSRMRSMASTAMAAGLSGVAKALGMAVDK</sequence>
<accession>A0A8B2PQP0</accession>
<proteinExistence type="predicted"/>
<feature type="compositionally biased region" description="Low complexity" evidence="1">
    <location>
        <begin position="38"/>
        <end position="51"/>
    </location>
</feature>
<dbReference type="Proteomes" id="UP000249123">
    <property type="component" value="Unassembled WGS sequence"/>
</dbReference>
<gene>
    <name evidence="2" type="ORF">HY3_05710</name>
</gene>
<feature type="compositionally biased region" description="Acidic residues" evidence="1">
    <location>
        <begin position="165"/>
        <end position="175"/>
    </location>
</feature>
<feature type="region of interest" description="Disordered" evidence="1">
    <location>
        <begin position="33"/>
        <end position="59"/>
    </location>
</feature>
<dbReference type="EMBL" id="AWFB01000078">
    <property type="protein sequence ID" value="RAN30646.1"/>
    <property type="molecule type" value="Genomic_DNA"/>
</dbReference>